<dbReference type="PROSITE" id="PS51782">
    <property type="entry name" value="LYSM"/>
    <property type="match status" value="1"/>
</dbReference>
<dbReference type="SMART" id="SM00047">
    <property type="entry name" value="LYZ2"/>
    <property type="match status" value="1"/>
</dbReference>
<evidence type="ECO:0000256" key="3">
    <source>
        <dbReference type="ARBA" id="ARBA00022801"/>
    </source>
</evidence>
<sequence>MRLKPYLLLMVFALFMASCGSKKKVTTRKNRKDRNEAVINNRNQGNRNTETPAEVVDSETMPVRTYDFTVENYIADYAPIAQQEMRLYKVPASITLAQGILESGSGKGRLAQQANNHFGIKCHDWKGAKIYHDDDRNQECFRKYKHPKYSFRDHSLFLAERRRYAELFDLDEDDYKGWARGLRQAGYATDRRYPQKLIDLIERYELYRYDADVLERPSPSYTTTFEAKGDSYIVKKGDTLYSISKRYNTTVEEIKRLNNLSGTNIDIGQTLLVKERR</sequence>
<dbReference type="Gene3D" id="3.10.350.10">
    <property type="entry name" value="LysM domain"/>
    <property type="match status" value="1"/>
</dbReference>
<dbReference type="SUPFAM" id="SSF54106">
    <property type="entry name" value="LysM domain"/>
    <property type="match status" value="1"/>
</dbReference>
<organism evidence="8 9">
    <name type="scientific">Zunongwangia mangrovi</name>
    <dbReference type="NCBI Taxonomy" id="1334022"/>
    <lineage>
        <taxon>Bacteria</taxon>
        <taxon>Pseudomonadati</taxon>
        <taxon>Bacteroidota</taxon>
        <taxon>Flavobacteriia</taxon>
        <taxon>Flavobacteriales</taxon>
        <taxon>Flavobacteriaceae</taxon>
        <taxon>Zunongwangia</taxon>
    </lineage>
</organism>
<reference evidence="9" key="1">
    <citation type="submission" date="2016-10" db="EMBL/GenBank/DDBJ databases">
        <authorList>
            <person name="Varghese N."/>
            <person name="Submissions S."/>
        </authorList>
    </citation>
    <scope>NUCLEOTIDE SEQUENCE [LARGE SCALE GENOMIC DNA]</scope>
    <source>
        <strain evidence="9">DSM 24499</strain>
    </source>
</reference>
<evidence type="ECO:0000256" key="5">
    <source>
        <dbReference type="SAM" id="MobiDB-lite"/>
    </source>
</evidence>
<feature type="chain" id="PRO_5011566164" description="Peptidoglycan hydrolase" evidence="6">
    <location>
        <begin position="24"/>
        <end position="277"/>
    </location>
</feature>
<dbReference type="Pfam" id="PF01476">
    <property type="entry name" value="LysM"/>
    <property type="match status" value="1"/>
</dbReference>
<evidence type="ECO:0000259" key="7">
    <source>
        <dbReference type="PROSITE" id="PS51782"/>
    </source>
</evidence>
<dbReference type="InterPro" id="IPR018392">
    <property type="entry name" value="LysM"/>
</dbReference>
<dbReference type="CDD" id="cd00118">
    <property type="entry name" value="LysM"/>
    <property type="match status" value="1"/>
</dbReference>
<dbReference type="PANTHER" id="PTHR33308">
    <property type="entry name" value="PEPTIDOGLYCAN HYDROLASE FLGJ"/>
    <property type="match status" value="1"/>
</dbReference>
<protein>
    <recommendedName>
        <fullName evidence="4">Peptidoglycan hydrolase</fullName>
    </recommendedName>
</protein>
<dbReference type="EMBL" id="FOKV01000001">
    <property type="protein sequence ID" value="SFB89728.1"/>
    <property type="molecule type" value="Genomic_DNA"/>
</dbReference>
<dbReference type="InterPro" id="IPR051056">
    <property type="entry name" value="Glycosyl_Hydrolase_73"/>
</dbReference>
<dbReference type="InterPro" id="IPR036779">
    <property type="entry name" value="LysM_dom_sf"/>
</dbReference>
<evidence type="ECO:0000313" key="8">
    <source>
        <dbReference type="EMBL" id="SFB89728.1"/>
    </source>
</evidence>
<gene>
    <name evidence="8" type="ORF">SAMN04487907_1011085</name>
</gene>
<feature type="region of interest" description="Disordered" evidence="5">
    <location>
        <begin position="26"/>
        <end position="55"/>
    </location>
</feature>
<dbReference type="STRING" id="1334022.SAMN04487907_1011085"/>
<evidence type="ECO:0000256" key="1">
    <source>
        <dbReference type="ARBA" id="ARBA00022529"/>
    </source>
</evidence>
<dbReference type="GO" id="GO:0031640">
    <property type="term" value="P:killing of cells of another organism"/>
    <property type="evidence" value="ECO:0007669"/>
    <property type="project" value="UniProtKB-KW"/>
</dbReference>
<evidence type="ECO:0000256" key="4">
    <source>
        <dbReference type="ARBA" id="ARBA00032108"/>
    </source>
</evidence>
<keyword evidence="6" id="KW-0732">Signal</keyword>
<dbReference type="PANTHER" id="PTHR33308:SF9">
    <property type="entry name" value="PEPTIDOGLYCAN HYDROLASE FLGJ"/>
    <property type="match status" value="1"/>
</dbReference>
<dbReference type="AlphaFoldDB" id="A0A1I1EW57"/>
<dbReference type="GO" id="GO:0042742">
    <property type="term" value="P:defense response to bacterium"/>
    <property type="evidence" value="ECO:0007669"/>
    <property type="project" value="UniProtKB-KW"/>
</dbReference>
<evidence type="ECO:0000256" key="6">
    <source>
        <dbReference type="SAM" id="SignalP"/>
    </source>
</evidence>
<dbReference type="RefSeq" id="WP_092540320.1">
    <property type="nucleotide sequence ID" value="NZ_FOKV01000001.1"/>
</dbReference>
<feature type="compositionally biased region" description="Polar residues" evidence="5">
    <location>
        <begin position="38"/>
        <end position="51"/>
    </location>
</feature>
<feature type="domain" description="LysM" evidence="7">
    <location>
        <begin position="230"/>
        <end position="273"/>
    </location>
</feature>
<dbReference type="GO" id="GO:0004040">
    <property type="term" value="F:amidase activity"/>
    <property type="evidence" value="ECO:0007669"/>
    <property type="project" value="InterPro"/>
</dbReference>
<proteinExistence type="predicted"/>
<evidence type="ECO:0000313" key="9">
    <source>
        <dbReference type="Proteomes" id="UP000199438"/>
    </source>
</evidence>
<keyword evidence="3 8" id="KW-0378">Hydrolase</keyword>
<keyword evidence="1" id="KW-0929">Antimicrobial</keyword>
<evidence type="ECO:0000256" key="2">
    <source>
        <dbReference type="ARBA" id="ARBA00022638"/>
    </source>
</evidence>
<keyword evidence="9" id="KW-1185">Reference proteome</keyword>
<dbReference type="PROSITE" id="PS51257">
    <property type="entry name" value="PROKAR_LIPOPROTEIN"/>
    <property type="match status" value="1"/>
</dbReference>
<dbReference type="Proteomes" id="UP000199438">
    <property type="component" value="Unassembled WGS sequence"/>
</dbReference>
<dbReference type="Gene3D" id="1.10.530.10">
    <property type="match status" value="1"/>
</dbReference>
<dbReference type="SMART" id="SM00257">
    <property type="entry name" value="LysM"/>
    <property type="match status" value="1"/>
</dbReference>
<accession>A0A1I1EW57</accession>
<dbReference type="InterPro" id="IPR002901">
    <property type="entry name" value="MGlyc_endo_b_GlcNAc-like_dom"/>
</dbReference>
<keyword evidence="2" id="KW-0081">Bacteriolytic enzyme</keyword>
<name>A0A1I1EW57_9FLAO</name>
<feature type="signal peptide" evidence="6">
    <location>
        <begin position="1"/>
        <end position="23"/>
    </location>
</feature>
<dbReference type="Pfam" id="PF01832">
    <property type="entry name" value="Glucosaminidase"/>
    <property type="match status" value="1"/>
</dbReference>
<dbReference type="OrthoDB" id="977752at2"/>